<proteinExistence type="predicted"/>
<dbReference type="EMBL" id="MU853770">
    <property type="protein sequence ID" value="KAK3942934.1"/>
    <property type="molecule type" value="Genomic_DNA"/>
</dbReference>
<gene>
    <name evidence="1" type="ORF">QBC46DRAFT_424063</name>
</gene>
<protein>
    <submittedName>
        <fullName evidence="1">Uncharacterized protein</fullName>
    </submittedName>
</protein>
<dbReference type="AlphaFoldDB" id="A0AAN6S749"/>
<evidence type="ECO:0000313" key="1">
    <source>
        <dbReference type="EMBL" id="KAK3942934.1"/>
    </source>
</evidence>
<comment type="caution">
    <text evidence="1">The sequence shown here is derived from an EMBL/GenBank/DDBJ whole genome shotgun (WGS) entry which is preliminary data.</text>
</comment>
<sequence>MTTDMQSRILTRLRPGLPNRKSLRRSHPDGGSTLEIIPLEIVQEIAEYLLPEAKAALALASRTMLYRFGTEALKLGLPSRYNLLLLLSKDGIWLQDILCPFCYVFHAPFPIPAWPSGPHTNTRACQTEKADGKRKPWEQAISSPWLPAHVTFNTVAAVMRCHRHNSTAYMPETLASSDKFEIGDCKVHCYHDFRIVNGHLLLKTEKLVLPCKGKAKTTNAFSQVQAILQIPQNEAWKLNEGCVHINFILGGHVVLNNQPEFDINAIQHTCASSHAMPCFKCSWVGKRCVFYCWSCYTDYSLGFVDLPGNGGRVCVLTTWKDLGSGECIKNREWQSHCCKGWSFRHFPDGCSPCVPEVYMAFEEETNWGFYNPSICQSRLADLAK</sequence>
<keyword evidence="2" id="KW-1185">Reference proteome</keyword>
<accession>A0AAN6S749</accession>
<evidence type="ECO:0000313" key="2">
    <source>
        <dbReference type="Proteomes" id="UP001303473"/>
    </source>
</evidence>
<dbReference type="Proteomes" id="UP001303473">
    <property type="component" value="Unassembled WGS sequence"/>
</dbReference>
<reference evidence="2" key="1">
    <citation type="journal article" date="2023" name="Mol. Phylogenet. Evol.">
        <title>Genome-scale phylogeny and comparative genomics of the fungal order Sordariales.</title>
        <authorList>
            <person name="Hensen N."/>
            <person name="Bonometti L."/>
            <person name="Westerberg I."/>
            <person name="Brannstrom I.O."/>
            <person name="Guillou S."/>
            <person name="Cros-Aarteil S."/>
            <person name="Calhoun S."/>
            <person name="Haridas S."/>
            <person name="Kuo A."/>
            <person name="Mondo S."/>
            <person name="Pangilinan J."/>
            <person name="Riley R."/>
            <person name="LaButti K."/>
            <person name="Andreopoulos B."/>
            <person name="Lipzen A."/>
            <person name="Chen C."/>
            <person name="Yan M."/>
            <person name="Daum C."/>
            <person name="Ng V."/>
            <person name="Clum A."/>
            <person name="Steindorff A."/>
            <person name="Ohm R.A."/>
            <person name="Martin F."/>
            <person name="Silar P."/>
            <person name="Natvig D.O."/>
            <person name="Lalanne C."/>
            <person name="Gautier V."/>
            <person name="Ament-Velasquez S.L."/>
            <person name="Kruys A."/>
            <person name="Hutchinson M.I."/>
            <person name="Powell A.J."/>
            <person name="Barry K."/>
            <person name="Miller A.N."/>
            <person name="Grigoriev I.V."/>
            <person name="Debuchy R."/>
            <person name="Gladieux P."/>
            <person name="Hiltunen Thoren M."/>
            <person name="Johannesson H."/>
        </authorList>
    </citation>
    <scope>NUCLEOTIDE SEQUENCE [LARGE SCALE GENOMIC DNA]</scope>
    <source>
        <strain evidence="2">CBS 340.73</strain>
    </source>
</reference>
<name>A0AAN6S749_9PEZI</name>
<organism evidence="1 2">
    <name type="scientific">Diplogelasinospora grovesii</name>
    <dbReference type="NCBI Taxonomy" id="303347"/>
    <lineage>
        <taxon>Eukaryota</taxon>
        <taxon>Fungi</taxon>
        <taxon>Dikarya</taxon>
        <taxon>Ascomycota</taxon>
        <taxon>Pezizomycotina</taxon>
        <taxon>Sordariomycetes</taxon>
        <taxon>Sordariomycetidae</taxon>
        <taxon>Sordariales</taxon>
        <taxon>Diplogelasinosporaceae</taxon>
        <taxon>Diplogelasinospora</taxon>
    </lineage>
</organism>